<reference evidence="3 4" key="1">
    <citation type="submission" date="2020-04" db="EMBL/GenBank/DDBJ databases">
        <authorList>
            <person name="De Canck E."/>
        </authorList>
    </citation>
    <scope>NUCLEOTIDE SEQUENCE [LARGE SCALE GENOMIC DNA]</scope>
    <source>
        <strain evidence="3 4">LMG 1873</strain>
    </source>
</reference>
<evidence type="ECO:0000313" key="3">
    <source>
        <dbReference type="EMBL" id="CAB3731069.1"/>
    </source>
</evidence>
<dbReference type="Pfam" id="PF03401">
    <property type="entry name" value="TctC"/>
    <property type="match status" value="1"/>
</dbReference>
<dbReference type="PROSITE" id="PS51318">
    <property type="entry name" value="TAT"/>
    <property type="match status" value="1"/>
</dbReference>
<dbReference type="PANTHER" id="PTHR42928">
    <property type="entry name" value="TRICARBOXYLATE-BINDING PROTEIN"/>
    <property type="match status" value="1"/>
</dbReference>
<dbReference type="PIRSF" id="PIRSF017082">
    <property type="entry name" value="YflP"/>
    <property type="match status" value="1"/>
</dbReference>
<dbReference type="PANTHER" id="PTHR42928:SF5">
    <property type="entry name" value="BLR1237 PROTEIN"/>
    <property type="match status" value="1"/>
</dbReference>
<evidence type="ECO:0000313" key="4">
    <source>
        <dbReference type="Proteomes" id="UP000494116"/>
    </source>
</evidence>
<dbReference type="SUPFAM" id="SSF53850">
    <property type="entry name" value="Periplasmic binding protein-like II"/>
    <property type="match status" value="1"/>
</dbReference>
<keyword evidence="2" id="KW-0732">Signal</keyword>
<dbReference type="CDD" id="cd13578">
    <property type="entry name" value="PBP2_Bug27"/>
    <property type="match status" value="1"/>
</dbReference>
<feature type="signal peptide" evidence="2">
    <location>
        <begin position="1"/>
        <end position="38"/>
    </location>
</feature>
<protein>
    <recommendedName>
        <fullName evidence="5">Tripartite tricarboxylate transporter substrate binding protein</fullName>
    </recommendedName>
</protein>
<comment type="similarity">
    <text evidence="1">Belongs to the UPF0065 (bug) family.</text>
</comment>
<dbReference type="EMBL" id="CADIJS010000005">
    <property type="protein sequence ID" value="CAB3731069.1"/>
    <property type="molecule type" value="Genomic_DNA"/>
</dbReference>
<dbReference type="RefSeq" id="WP_061305030.1">
    <property type="nucleotide sequence ID" value="NZ_CADIJS010000005.1"/>
</dbReference>
<feature type="chain" id="PRO_5046652968" description="Tripartite tricarboxylate transporter substrate binding protein" evidence="2">
    <location>
        <begin position="39"/>
        <end position="341"/>
    </location>
</feature>
<accession>A0ABM8L375</accession>
<proteinExistence type="inferred from homology"/>
<evidence type="ECO:0000256" key="1">
    <source>
        <dbReference type="ARBA" id="ARBA00006987"/>
    </source>
</evidence>
<evidence type="ECO:0008006" key="5">
    <source>
        <dbReference type="Google" id="ProtNLM"/>
    </source>
</evidence>
<dbReference type="Gene3D" id="3.40.190.150">
    <property type="entry name" value="Bordetella uptake gene, domain 1"/>
    <property type="match status" value="1"/>
</dbReference>
<dbReference type="InterPro" id="IPR006311">
    <property type="entry name" value="TAT_signal"/>
</dbReference>
<sequence>MTHSITYATHARMPRRKVLGMLAVLAGAAGLVAAPAFAQDAGNFPTRPVTIVVPFPAGGATDITARLVAEGLSKKWGQAVVIENKPGAGGNVGSEYVARAAPDGYTLVLGVTGSHGINTSLYKNMRYDPIKDFEAVTQATLYPNAIIVNNDVPANNLQELIALLKKPDAHYSYGSDGNGTASHLGMELIKNQGKFEISHIPYRGSAPMVTDLLGGQIQVGITGLPAVQAYAKSGKLKIIALTTANRFASAPDYPTVAEQGFAGYAAPPWSGFFAPKGTPKALVEKISSDMREVMSDPKAKEKMIAAGSEFTPSTPEQFQAFVQKEIAKWAEAVKISGARID</sequence>
<dbReference type="Gene3D" id="3.40.190.10">
    <property type="entry name" value="Periplasmic binding protein-like II"/>
    <property type="match status" value="1"/>
</dbReference>
<gene>
    <name evidence="3" type="ORF">LMG1873_04786</name>
</gene>
<dbReference type="InterPro" id="IPR042100">
    <property type="entry name" value="Bug_dom1"/>
</dbReference>
<dbReference type="InterPro" id="IPR005064">
    <property type="entry name" value="BUG"/>
</dbReference>
<organism evidence="3 4">
    <name type="scientific">Achromobacter piechaudii</name>
    <dbReference type="NCBI Taxonomy" id="72556"/>
    <lineage>
        <taxon>Bacteria</taxon>
        <taxon>Pseudomonadati</taxon>
        <taxon>Pseudomonadota</taxon>
        <taxon>Betaproteobacteria</taxon>
        <taxon>Burkholderiales</taxon>
        <taxon>Alcaligenaceae</taxon>
        <taxon>Achromobacter</taxon>
    </lineage>
</organism>
<dbReference type="Proteomes" id="UP000494116">
    <property type="component" value="Unassembled WGS sequence"/>
</dbReference>
<evidence type="ECO:0000256" key="2">
    <source>
        <dbReference type="SAM" id="SignalP"/>
    </source>
</evidence>
<keyword evidence="4" id="KW-1185">Reference proteome</keyword>
<name>A0ABM8L375_9BURK</name>
<comment type="caution">
    <text evidence="3">The sequence shown here is derived from an EMBL/GenBank/DDBJ whole genome shotgun (WGS) entry which is preliminary data.</text>
</comment>